<dbReference type="PROSITE" id="PS50157">
    <property type="entry name" value="ZINC_FINGER_C2H2_2"/>
    <property type="match status" value="1"/>
</dbReference>
<evidence type="ECO:0000313" key="3">
    <source>
        <dbReference type="EMBL" id="GMH04011.1"/>
    </source>
</evidence>
<dbReference type="GO" id="GO:0008270">
    <property type="term" value="F:zinc ion binding"/>
    <property type="evidence" value="ECO:0007669"/>
    <property type="project" value="UniProtKB-KW"/>
</dbReference>
<sequence>MILPVKPPGAAPPPPPLSLSFSLRRTNPFFSLHFLKARHLFSSKHSFSFPVGPKTSPSPSPIQCQSAHYGAAAADIDMVRTKEGVYAAKQSKVVVLWDLDNKPPRGPPYQAAMALKQVAGRFGEVVDISAYANRHAFIHLPNWVVEERRERRRLDILERKGILTPSEPYICSVCGRKCKTNLDLKKHFRQLHERERQKKLSRMKQLKGKKRQRFKERYIDKNYKYEEAARTLITPKVGYGLAKELRRAGVYVKTVEDKPQAADWAVKRQMMHSMSRGIDWLFLVSDDSDFSEMLRRAREANLGTVVVGDGDRPLGRHADFWVPWIEVENGEVSDDLLLKRRREDMEDELFSNLDFDGTIDSGGDLDKVVDDLLAKSSGFNGVRISAFSEGDEEEWIDEGVNTKSYNGFHFVHSLDYSNNTWDSEEEESEEEDGYI</sequence>
<dbReference type="InterPro" id="IPR013087">
    <property type="entry name" value="Znf_C2H2_type"/>
</dbReference>
<gene>
    <name evidence="3" type="ORF">Nepgr_005850</name>
</gene>
<keyword evidence="4" id="KW-1185">Reference proteome</keyword>
<reference evidence="3" key="1">
    <citation type="submission" date="2023-05" db="EMBL/GenBank/DDBJ databases">
        <title>Nepenthes gracilis genome sequencing.</title>
        <authorList>
            <person name="Fukushima K."/>
        </authorList>
    </citation>
    <scope>NUCLEOTIDE SEQUENCE</scope>
    <source>
        <strain evidence="3">SING2019-196</strain>
    </source>
</reference>
<keyword evidence="1" id="KW-0863">Zinc-finger</keyword>
<dbReference type="PROSITE" id="PS00028">
    <property type="entry name" value="ZINC_FINGER_C2H2_1"/>
    <property type="match status" value="1"/>
</dbReference>
<dbReference type="CDD" id="cd18725">
    <property type="entry name" value="PIN_LabA-like"/>
    <property type="match status" value="1"/>
</dbReference>
<protein>
    <recommendedName>
        <fullName evidence="2">C2H2-type domain-containing protein</fullName>
    </recommendedName>
</protein>
<dbReference type="Proteomes" id="UP001279734">
    <property type="component" value="Unassembled WGS sequence"/>
</dbReference>
<dbReference type="PANTHER" id="PTHR35744:SF2">
    <property type="entry name" value="OS06G0166200 PROTEIN"/>
    <property type="match status" value="1"/>
</dbReference>
<accession>A0AAD3S4D1</accession>
<name>A0AAD3S4D1_NEPGR</name>
<proteinExistence type="predicted"/>
<feature type="domain" description="C2H2-type" evidence="2">
    <location>
        <begin position="169"/>
        <end position="197"/>
    </location>
</feature>
<dbReference type="Gene3D" id="3.30.160.60">
    <property type="entry name" value="Classic Zinc Finger"/>
    <property type="match status" value="1"/>
</dbReference>
<comment type="caution">
    <text evidence="3">The sequence shown here is derived from an EMBL/GenBank/DDBJ whole genome shotgun (WGS) entry which is preliminary data.</text>
</comment>
<evidence type="ECO:0000259" key="2">
    <source>
        <dbReference type="PROSITE" id="PS50157"/>
    </source>
</evidence>
<keyword evidence="1" id="KW-0862">Zinc</keyword>
<dbReference type="SUPFAM" id="SSF57667">
    <property type="entry name" value="beta-beta-alpha zinc fingers"/>
    <property type="match status" value="1"/>
</dbReference>
<dbReference type="InterPro" id="IPR036236">
    <property type="entry name" value="Znf_C2H2_sf"/>
</dbReference>
<dbReference type="EMBL" id="BSYO01000004">
    <property type="protein sequence ID" value="GMH04011.1"/>
    <property type="molecule type" value="Genomic_DNA"/>
</dbReference>
<evidence type="ECO:0000313" key="4">
    <source>
        <dbReference type="Proteomes" id="UP001279734"/>
    </source>
</evidence>
<dbReference type="AlphaFoldDB" id="A0AAD3S4D1"/>
<organism evidence="3 4">
    <name type="scientific">Nepenthes gracilis</name>
    <name type="common">Slender pitcher plant</name>
    <dbReference type="NCBI Taxonomy" id="150966"/>
    <lineage>
        <taxon>Eukaryota</taxon>
        <taxon>Viridiplantae</taxon>
        <taxon>Streptophyta</taxon>
        <taxon>Embryophyta</taxon>
        <taxon>Tracheophyta</taxon>
        <taxon>Spermatophyta</taxon>
        <taxon>Magnoliopsida</taxon>
        <taxon>eudicotyledons</taxon>
        <taxon>Gunneridae</taxon>
        <taxon>Pentapetalae</taxon>
        <taxon>Caryophyllales</taxon>
        <taxon>Nepenthaceae</taxon>
        <taxon>Nepenthes</taxon>
    </lineage>
</organism>
<evidence type="ECO:0000256" key="1">
    <source>
        <dbReference type="PROSITE-ProRule" id="PRU00042"/>
    </source>
</evidence>
<dbReference type="SMART" id="SM00355">
    <property type="entry name" value="ZnF_C2H2"/>
    <property type="match status" value="1"/>
</dbReference>
<dbReference type="PANTHER" id="PTHR35744">
    <property type="entry name" value="C2H2-TYPE DOMAIN-CONTAINING PROTEIN"/>
    <property type="match status" value="1"/>
</dbReference>
<keyword evidence="1" id="KW-0479">Metal-binding</keyword>